<protein>
    <recommendedName>
        <fullName evidence="4">Prokineticin domain-containing protein</fullName>
    </recommendedName>
</protein>
<dbReference type="GeneID" id="20237384"/>
<dbReference type="Gene3D" id="2.10.80.10">
    <property type="entry name" value="Lipase, subunit A"/>
    <property type="match status" value="1"/>
</dbReference>
<keyword evidence="1" id="KW-0732">Signal</keyword>
<dbReference type="RefSeq" id="XP_009047948.1">
    <property type="nucleotide sequence ID" value="XM_009049700.1"/>
</dbReference>
<dbReference type="OMA" id="APWCSLR"/>
<organism evidence="2 3">
    <name type="scientific">Lottia gigantea</name>
    <name type="common">Giant owl limpet</name>
    <dbReference type="NCBI Taxonomy" id="225164"/>
    <lineage>
        <taxon>Eukaryota</taxon>
        <taxon>Metazoa</taxon>
        <taxon>Spiralia</taxon>
        <taxon>Lophotrochozoa</taxon>
        <taxon>Mollusca</taxon>
        <taxon>Gastropoda</taxon>
        <taxon>Patellogastropoda</taxon>
        <taxon>Lottioidea</taxon>
        <taxon>Lottiidae</taxon>
        <taxon>Lottia</taxon>
    </lineage>
</organism>
<feature type="chain" id="PRO_5005713964" description="Prokineticin domain-containing protein" evidence="1">
    <location>
        <begin position="17"/>
        <end position="120"/>
    </location>
</feature>
<dbReference type="Proteomes" id="UP000030746">
    <property type="component" value="Unassembled WGS sequence"/>
</dbReference>
<dbReference type="OrthoDB" id="6074337at2759"/>
<sequence length="120" mass="13673">MLRIILVSLLISLTHGATWKPTSWEHCRTNSDCPNIKQQCCSITPSLGKRQAMFPVFVKYCLPYKVETAPWCELRLQYNSTTPNYHGLCPCAPGLRCSPSTELNNDHYPRERFGKCKPIA</sequence>
<dbReference type="HOGENOM" id="CLU_166348_0_0_1"/>
<keyword evidence="3" id="KW-1185">Reference proteome</keyword>
<evidence type="ECO:0000256" key="1">
    <source>
        <dbReference type="SAM" id="SignalP"/>
    </source>
</evidence>
<gene>
    <name evidence="2" type="ORF">LOTGIDRAFT_157492</name>
</gene>
<proteinExistence type="predicted"/>
<feature type="signal peptide" evidence="1">
    <location>
        <begin position="1"/>
        <end position="16"/>
    </location>
</feature>
<dbReference type="CTD" id="20237384"/>
<dbReference type="AlphaFoldDB" id="V4ABD8"/>
<name>V4ABD8_LOTGI</name>
<evidence type="ECO:0008006" key="4">
    <source>
        <dbReference type="Google" id="ProtNLM"/>
    </source>
</evidence>
<evidence type="ECO:0000313" key="3">
    <source>
        <dbReference type="Proteomes" id="UP000030746"/>
    </source>
</evidence>
<dbReference type="KEGG" id="lgi:LOTGIDRAFT_157492"/>
<reference evidence="2 3" key="1">
    <citation type="journal article" date="2013" name="Nature">
        <title>Insights into bilaterian evolution from three spiralian genomes.</title>
        <authorList>
            <person name="Simakov O."/>
            <person name="Marletaz F."/>
            <person name="Cho S.J."/>
            <person name="Edsinger-Gonzales E."/>
            <person name="Havlak P."/>
            <person name="Hellsten U."/>
            <person name="Kuo D.H."/>
            <person name="Larsson T."/>
            <person name="Lv J."/>
            <person name="Arendt D."/>
            <person name="Savage R."/>
            <person name="Osoegawa K."/>
            <person name="de Jong P."/>
            <person name="Grimwood J."/>
            <person name="Chapman J.A."/>
            <person name="Shapiro H."/>
            <person name="Aerts A."/>
            <person name="Otillar R.P."/>
            <person name="Terry A.Y."/>
            <person name="Boore J.L."/>
            <person name="Grigoriev I.V."/>
            <person name="Lindberg D.R."/>
            <person name="Seaver E.C."/>
            <person name="Weisblat D.A."/>
            <person name="Putnam N.H."/>
            <person name="Rokhsar D.S."/>
        </authorList>
    </citation>
    <scope>NUCLEOTIDE SEQUENCE [LARGE SCALE GENOMIC DNA]</scope>
</reference>
<dbReference type="EMBL" id="KB200521">
    <property type="protein sequence ID" value="ESP01314.1"/>
    <property type="molecule type" value="Genomic_DNA"/>
</dbReference>
<evidence type="ECO:0000313" key="2">
    <source>
        <dbReference type="EMBL" id="ESP01314.1"/>
    </source>
</evidence>
<accession>V4ABD8</accession>